<organism evidence="8 9">
    <name type="scientific">Chitinophaga barathri</name>
    <dbReference type="NCBI Taxonomy" id="1647451"/>
    <lineage>
        <taxon>Bacteria</taxon>
        <taxon>Pseudomonadati</taxon>
        <taxon>Bacteroidota</taxon>
        <taxon>Chitinophagia</taxon>
        <taxon>Chitinophagales</taxon>
        <taxon>Chitinophagaceae</taxon>
        <taxon>Chitinophaga</taxon>
    </lineage>
</organism>
<keyword evidence="9" id="KW-1185">Reference proteome</keyword>
<keyword evidence="5" id="KW-0998">Cell outer membrane</keyword>
<accession>A0A3N4MLW6</accession>
<evidence type="ECO:0000256" key="1">
    <source>
        <dbReference type="ARBA" id="ARBA00004442"/>
    </source>
</evidence>
<dbReference type="CDD" id="cd08977">
    <property type="entry name" value="SusD"/>
    <property type="match status" value="1"/>
</dbReference>
<comment type="subcellular location">
    <subcellularLocation>
        <location evidence="1">Cell outer membrane</location>
    </subcellularLocation>
</comment>
<evidence type="ECO:0000313" key="9">
    <source>
        <dbReference type="Proteomes" id="UP000279089"/>
    </source>
</evidence>
<evidence type="ECO:0000256" key="2">
    <source>
        <dbReference type="ARBA" id="ARBA00006275"/>
    </source>
</evidence>
<evidence type="ECO:0000256" key="5">
    <source>
        <dbReference type="ARBA" id="ARBA00023237"/>
    </source>
</evidence>
<dbReference type="AlphaFoldDB" id="A0A3N4MLW6"/>
<keyword evidence="3" id="KW-0732">Signal</keyword>
<evidence type="ECO:0000313" key="8">
    <source>
        <dbReference type="EMBL" id="RPD42987.1"/>
    </source>
</evidence>
<dbReference type="OrthoDB" id="9792139at2"/>
<sequence>MKNKYIPSVFFAALTAFLISCGKDFLEKTPVSALTTDTFYKTASDAEAGLAGAYSFGNSEYYLWDFEINGDVRSDNCYAGGNSGDVQAVDNLNLAPTNGNISRDWSYLYRCVASANSVLDNVPRINDPALSSERKEQILGEAKFLRALHYFNLVILYGEVPLVLTAENAELYPSRDPVAEVYGQVEKDLQEAGAVLPVRAAAAGRVTKGAAQALLAKAYAQQGKYDACLAACNSILPPKFGGSGTGGYDLLSDFEFLWDNKHKNSIESIFEVQHSSTSTGFGMWTINLYLPYSLTGDTWAKFCSPSNDLVNLFRSSGDSVRLHSSVFFENTQTTNTTPPPYTAATQPVPFSYKWRMTGGGGWNGDYNTILIRLADIILLKAEALNKLGRPADAAPLVNAIRGRVNLLPTSASGQAAMAEAILLERRLELAFEGQRWMDLLRAGVPYTLSVMNSLKGPSGNNLNYGAVASDLLFPVPQAERDLDKNLSQNTGY</sequence>
<dbReference type="SUPFAM" id="SSF48452">
    <property type="entry name" value="TPR-like"/>
    <property type="match status" value="1"/>
</dbReference>
<keyword evidence="4" id="KW-0472">Membrane</keyword>
<reference evidence="9" key="1">
    <citation type="submission" date="2018-11" db="EMBL/GenBank/DDBJ databases">
        <title>Chitinophaga lutea sp.nov., isolate from arsenic contaminated soil.</title>
        <authorList>
            <person name="Zong Y."/>
        </authorList>
    </citation>
    <scope>NUCLEOTIDE SEQUENCE [LARGE SCALE GENOMIC DNA]</scope>
    <source>
        <strain evidence="9">YLT18</strain>
    </source>
</reference>
<comment type="caution">
    <text evidence="8">The sequence shown here is derived from an EMBL/GenBank/DDBJ whole genome shotgun (WGS) entry which is preliminary data.</text>
</comment>
<dbReference type="Pfam" id="PF07980">
    <property type="entry name" value="SusD_RagB"/>
    <property type="match status" value="1"/>
</dbReference>
<dbReference type="InterPro" id="IPR011990">
    <property type="entry name" value="TPR-like_helical_dom_sf"/>
</dbReference>
<feature type="domain" description="RagB/SusD" evidence="6">
    <location>
        <begin position="335"/>
        <end position="492"/>
    </location>
</feature>
<protein>
    <submittedName>
        <fullName evidence="8">RagB/SusD family nutrient uptake outer membrane protein</fullName>
    </submittedName>
</protein>
<dbReference type="Pfam" id="PF14322">
    <property type="entry name" value="SusD-like_3"/>
    <property type="match status" value="1"/>
</dbReference>
<dbReference type="GO" id="GO:0009279">
    <property type="term" value="C:cell outer membrane"/>
    <property type="evidence" value="ECO:0007669"/>
    <property type="project" value="UniProtKB-SubCell"/>
</dbReference>
<dbReference type="EMBL" id="RMBX01000001">
    <property type="protein sequence ID" value="RPD42987.1"/>
    <property type="molecule type" value="Genomic_DNA"/>
</dbReference>
<dbReference type="InterPro" id="IPR012944">
    <property type="entry name" value="SusD_RagB_dom"/>
</dbReference>
<evidence type="ECO:0000259" key="7">
    <source>
        <dbReference type="Pfam" id="PF14322"/>
    </source>
</evidence>
<evidence type="ECO:0000256" key="4">
    <source>
        <dbReference type="ARBA" id="ARBA00023136"/>
    </source>
</evidence>
<evidence type="ECO:0000256" key="3">
    <source>
        <dbReference type="ARBA" id="ARBA00022729"/>
    </source>
</evidence>
<dbReference type="RefSeq" id="WP_120514259.1">
    <property type="nucleotide sequence ID" value="NZ_QXZY01000001.1"/>
</dbReference>
<dbReference type="Proteomes" id="UP000279089">
    <property type="component" value="Unassembled WGS sequence"/>
</dbReference>
<evidence type="ECO:0000259" key="6">
    <source>
        <dbReference type="Pfam" id="PF07980"/>
    </source>
</evidence>
<gene>
    <name evidence="8" type="ORF">EG028_01475</name>
</gene>
<dbReference type="Gene3D" id="1.25.40.390">
    <property type="match status" value="1"/>
</dbReference>
<comment type="similarity">
    <text evidence="2">Belongs to the SusD family.</text>
</comment>
<dbReference type="PROSITE" id="PS51257">
    <property type="entry name" value="PROKAR_LIPOPROTEIN"/>
    <property type="match status" value="1"/>
</dbReference>
<dbReference type="InterPro" id="IPR033985">
    <property type="entry name" value="SusD-like_N"/>
</dbReference>
<name>A0A3N4MLW6_9BACT</name>
<proteinExistence type="inferred from homology"/>
<feature type="domain" description="SusD-like N-terminal" evidence="7">
    <location>
        <begin position="24"/>
        <end position="219"/>
    </location>
</feature>